<reference evidence="3 4" key="1">
    <citation type="journal article" date="2019" name="Int. J. Syst. Evol. Microbiol.">
        <title>The Global Catalogue of Microorganisms (GCM) 10K type strain sequencing project: providing services to taxonomists for standard genome sequencing and annotation.</title>
        <authorList>
            <consortium name="The Broad Institute Genomics Platform"/>
            <consortium name="The Broad Institute Genome Sequencing Center for Infectious Disease"/>
            <person name="Wu L."/>
            <person name="Ma J."/>
        </authorList>
    </citation>
    <scope>NUCLEOTIDE SEQUENCE [LARGE SCALE GENOMIC DNA]</scope>
    <source>
        <strain evidence="3 4">JCM 6307</strain>
    </source>
</reference>
<dbReference type="Gene3D" id="1.40.20.10">
    <property type="entry name" value="CHAD domain"/>
    <property type="match status" value="1"/>
</dbReference>
<dbReference type="SMART" id="SM00880">
    <property type="entry name" value="CHAD"/>
    <property type="match status" value="1"/>
</dbReference>
<sequence length="363" mass="38334">MAQRHSETAPDTAAPAPLTGAPGTAALPAGEVLGRYLGDQASAFLRALRLREADEAEAARRMRRSARRIGAALHTFRPLAEPEWAERLRTELNWLSGLLAHEHQYAERLVRLTDALQRLSGRTPPATEPPGSPSAGDGPTAPASTLGAARAGALLERRLTLARTRAHSAALQALGSARFHALADAVAVLVSEVPLSPAGGQPAGRALLPLAEAAHRRLAEAADALPLGRSGYAYNFDPLHSSLTATVTVVGPGSAGEQLGTDRQDAPWHRVRVLARLSRYAMEVASPEEDPASSLQAHAGLVLQRHREAAEAAAAAASAALTPRIAPATAYALGVLHADQRQQVEAARYAFSRLWHRQMADVS</sequence>
<dbReference type="InterPro" id="IPR007899">
    <property type="entry name" value="CHAD_dom"/>
</dbReference>
<accession>A0ABN3MY95</accession>
<keyword evidence="4" id="KW-1185">Reference proteome</keyword>
<feature type="region of interest" description="Disordered" evidence="1">
    <location>
        <begin position="120"/>
        <end position="145"/>
    </location>
</feature>
<comment type="caution">
    <text evidence="3">The sequence shown here is derived from an EMBL/GenBank/DDBJ whole genome shotgun (WGS) entry which is preliminary data.</text>
</comment>
<evidence type="ECO:0000256" key="1">
    <source>
        <dbReference type="SAM" id="MobiDB-lite"/>
    </source>
</evidence>
<dbReference type="InterPro" id="IPR038186">
    <property type="entry name" value="CHAD_dom_sf"/>
</dbReference>
<organism evidence="3 4">
    <name type="scientific">Streptomyces thermolineatus</name>
    <dbReference type="NCBI Taxonomy" id="44033"/>
    <lineage>
        <taxon>Bacteria</taxon>
        <taxon>Bacillati</taxon>
        <taxon>Actinomycetota</taxon>
        <taxon>Actinomycetes</taxon>
        <taxon>Kitasatosporales</taxon>
        <taxon>Streptomycetaceae</taxon>
        <taxon>Streptomyces</taxon>
    </lineage>
</organism>
<dbReference type="RefSeq" id="WP_344386079.1">
    <property type="nucleotide sequence ID" value="NZ_BAAATA010000053.1"/>
</dbReference>
<evidence type="ECO:0000313" key="4">
    <source>
        <dbReference type="Proteomes" id="UP001501358"/>
    </source>
</evidence>
<proteinExistence type="predicted"/>
<feature type="region of interest" description="Disordered" evidence="1">
    <location>
        <begin position="1"/>
        <end position="22"/>
    </location>
</feature>
<gene>
    <name evidence="3" type="ORF">GCM10010406_53730</name>
</gene>
<dbReference type="Proteomes" id="UP001501358">
    <property type="component" value="Unassembled WGS sequence"/>
</dbReference>
<evidence type="ECO:0000259" key="2">
    <source>
        <dbReference type="PROSITE" id="PS51708"/>
    </source>
</evidence>
<dbReference type="EMBL" id="BAAATA010000053">
    <property type="protein sequence ID" value="GAA2510629.1"/>
    <property type="molecule type" value="Genomic_DNA"/>
</dbReference>
<dbReference type="Pfam" id="PF05235">
    <property type="entry name" value="CHAD"/>
    <property type="match status" value="1"/>
</dbReference>
<dbReference type="PROSITE" id="PS51708">
    <property type="entry name" value="CHAD"/>
    <property type="match status" value="1"/>
</dbReference>
<evidence type="ECO:0000313" key="3">
    <source>
        <dbReference type="EMBL" id="GAA2510629.1"/>
    </source>
</evidence>
<feature type="compositionally biased region" description="Low complexity" evidence="1">
    <location>
        <begin position="9"/>
        <end position="22"/>
    </location>
</feature>
<name>A0ABN3MY95_9ACTN</name>
<feature type="domain" description="CHAD" evidence="2">
    <location>
        <begin position="26"/>
        <end position="360"/>
    </location>
</feature>
<protein>
    <submittedName>
        <fullName evidence="3">CHAD domain-containing protein</fullName>
    </submittedName>
</protein>